<reference evidence="2 3" key="1">
    <citation type="submission" date="2019-02" db="EMBL/GenBank/DDBJ databases">
        <title>Genomic Encyclopedia of Type Strains, Phase IV (KMG-IV): sequencing the most valuable type-strain genomes for metagenomic binning, comparative biology and taxonomic classification.</title>
        <authorList>
            <person name="Goeker M."/>
        </authorList>
    </citation>
    <scope>NUCLEOTIDE SEQUENCE [LARGE SCALE GENOMIC DNA]</scope>
    <source>
        <strain evidence="2 3">DSM 18116</strain>
    </source>
</reference>
<dbReference type="AlphaFoldDB" id="A0A4Q7MVF6"/>
<gene>
    <name evidence="2" type="ORF">EV199_3903</name>
</gene>
<dbReference type="RefSeq" id="WP_130542454.1">
    <property type="nucleotide sequence ID" value="NZ_CP042431.1"/>
</dbReference>
<sequence>MKKLFIVAMILLTGLSATFANSRETVNEKVSKAFTKDFAGAQDVKWENKENFAKATFTLGSQVMFAFYSQDGDLLGVTRNIVSSQLPINLLSDLKKGYSNYWISDLFEMGHHNNTTYYVTLENSTHTVVLKSTGTEGWSVFSRTKKPA</sequence>
<proteinExistence type="predicted"/>
<dbReference type="OrthoDB" id="674838at2"/>
<keyword evidence="1" id="KW-0732">Signal</keyword>
<feature type="chain" id="PRO_5020711277" description="PepSY-like beta-lactamase-inhibitor" evidence="1">
    <location>
        <begin position="20"/>
        <end position="148"/>
    </location>
</feature>
<dbReference type="EMBL" id="SGXA01000002">
    <property type="protein sequence ID" value="RZS71989.1"/>
    <property type="molecule type" value="Genomic_DNA"/>
</dbReference>
<protein>
    <recommendedName>
        <fullName evidence="4">PepSY-like beta-lactamase-inhibitor</fullName>
    </recommendedName>
</protein>
<dbReference type="SUPFAM" id="SSF160574">
    <property type="entry name" value="BT0923-like"/>
    <property type="match status" value="1"/>
</dbReference>
<name>A0A4Q7MVF6_9BACT</name>
<organism evidence="2 3">
    <name type="scientific">Pseudobacter ginsenosidimutans</name>
    <dbReference type="NCBI Taxonomy" id="661488"/>
    <lineage>
        <taxon>Bacteria</taxon>
        <taxon>Pseudomonadati</taxon>
        <taxon>Bacteroidota</taxon>
        <taxon>Chitinophagia</taxon>
        <taxon>Chitinophagales</taxon>
        <taxon>Chitinophagaceae</taxon>
        <taxon>Pseudobacter</taxon>
    </lineage>
</organism>
<feature type="signal peptide" evidence="1">
    <location>
        <begin position="1"/>
        <end position="19"/>
    </location>
</feature>
<dbReference type="Proteomes" id="UP000293874">
    <property type="component" value="Unassembled WGS sequence"/>
</dbReference>
<evidence type="ECO:0000313" key="3">
    <source>
        <dbReference type="Proteomes" id="UP000293874"/>
    </source>
</evidence>
<evidence type="ECO:0000313" key="2">
    <source>
        <dbReference type="EMBL" id="RZS71989.1"/>
    </source>
</evidence>
<evidence type="ECO:0000256" key="1">
    <source>
        <dbReference type="SAM" id="SignalP"/>
    </source>
</evidence>
<evidence type="ECO:0008006" key="4">
    <source>
        <dbReference type="Google" id="ProtNLM"/>
    </source>
</evidence>
<dbReference type="Gene3D" id="3.10.450.360">
    <property type="match status" value="1"/>
</dbReference>
<accession>A0A4Q7MVF6</accession>
<comment type="caution">
    <text evidence="2">The sequence shown here is derived from an EMBL/GenBank/DDBJ whole genome shotgun (WGS) entry which is preliminary data.</text>
</comment>
<keyword evidence="3" id="KW-1185">Reference proteome</keyword>